<evidence type="ECO:0000256" key="2">
    <source>
        <dbReference type="ARBA" id="ARBA00022553"/>
    </source>
</evidence>
<keyword evidence="5" id="KW-1185">Reference proteome</keyword>
<dbReference type="PANTHER" id="PTHR14150:SF12">
    <property type="entry name" value="U3 SMALL NUCLEOLAR RNA-ASSOCIATED PROTEIN 14 HOMOLOG A"/>
    <property type="match status" value="1"/>
</dbReference>
<dbReference type="Proteomes" id="UP000729402">
    <property type="component" value="Unassembled WGS sequence"/>
</dbReference>
<dbReference type="InterPro" id="IPR006709">
    <property type="entry name" value="SSU_processome_Utp14"/>
</dbReference>
<comment type="subcellular location">
    <subcellularLocation>
        <location evidence="1">Nucleus</location>
        <location evidence="1">Nucleolus</location>
    </subcellularLocation>
</comment>
<accession>A0A8J5VL83</accession>
<dbReference type="AlphaFoldDB" id="A0A8J5VL83"/>
<organism evidence="4 5">
    <name type="scientific">Zizania palustris</name>
    <name type="common">Northern wild rice</name>
    <dbReference type="NCBI Taxonomy" id="103762"/>
    <lineage>
        <taxon>Eukaryota</taxon>
        <taxon>Viridiplantae</taxon>
        <taxon>Streptophyta</taxon>
        <taxon>Embryophyta</taxon>
        <taxon>Tracheophyta</taxon>
        <taxon>Spermatophyta</taxon>
        <taxon>Magnoliopsida</taxon>
        <taxon>Liliopsida</taxon>
        <taxon>Poales</taxon>
        <taxon>Poaceae</taxon>
        <taxon>BOP clade</taxon>
        <taxon>Oryzoideae</taxon>
        <taxon>Oryzeae</taxon>
        <taxon>Zizaniinae</taxon>
        <taxon>Zizania</taxon>
    </lineage>
</organism>
<keyword evidence="3" id="KW-0539">Nucleus</keyword>
<reference evidence="4" key="1">
    <citation type="journal article" date="2021" name="bioRxiv">
        <title>Whole Genome Assembly and Annotation of Northern Wild Rice, Zizania palustris L., Supports a Whole Genome Duplication in the Zizania Genus.</title>
        <authorList>
            <person name="Haas M."/>
            <person name="Kono T."/>
            <person name="Macchietto M."/>
            <person name="Millas R."/>
            <person name="McGilp L."/>
            <person name="Shao M."/>
            <person name="Duquette J."/>
            <person name="Hirsch C.N."/>
            <person name="Kimball J."/>
        </authorList>
    </citation>
    <scope>NUCLEOTIDE SEQUENCE</scope>
    <source>
        <tissue evidence="4">Fresh leaf tissue</tissue>
    </source>
</reference>
<sequence length="284" mass="32269">MAWSQQHAAHGYSYFAFQTHLMRNQDAAQKDLRKRGVVLAAKKSLRTVAEGLLAFAQYEKRVVVVELNRETDFVARNDVFQYLQLDHNSDSVSEEDMVDGLLIISDTKECYKIPSQANLIQHENVKRKRKEALKRRKDVKLKHVIISEHVDKKAEMLLSSNLPFLYTSKDVYEQSIRMPIGPDFNSATSVSALNRPVLSEPAGLIDVGDVPEALMVTIEIKPELQAYALLRFKRTSPSSSTGRINCKPAWLHAYWQKPKNQICSPNTDIQCIQSSQELEGMISH</sequence>
<name>A0A8J5VL83_ZIZPA</name>
<dbReference type="OrthoDB" id="277235at2759"/>
<dbReference type="GO" id="GO:0006364">
    <property type="term" value="P:rRNA processing"/>
    <property type="evidence" value="ECO:0007669"/>
    <property type="project" value="InterPro"/>
</dbReference>
<dbReference type="EMBL" id="JAAALK010000286">
    <property type="protein sequence ID" value="KAG8063631.1"/>
    <property type="molecule type" value="Genomic_DNA"/>
</dbReference>
<dbReference type="Pfam" id="PF04615">
    <property type="entry name" value="Utp14"/>
    <property type="match status" value="1"/>
</dbReference>
<protein>
    <submittedName>
        <fullName evidence="4">Uncharacterized protein</fullName>
    </submittedName>
</protein>
<reference evidence="4" key="2">
    <citation type="submission" date="2021-02" db="EMBL/GenBank/DDBJ databases">
        <authorList>
            <person name="Kimball J.A."/>
            <person name="Haas M.W."/>
            <person name="Macchietto M."/>
            <person name="Kono T."/>
            <person name="Duquette J."/>
            <person name="Shao M."/>
        </authorList>
    </citation>
    <scope>NUCLEOTIDE SEQUENCE</scope>
    <source>
        <tissue evidence="4">Fresh leaf tissue</tissue>
    </source>
</reference>
<gene>
    <name evidence="4" type="ORF">GUJ93_ZPchr0003g18427</name>
</gene>
<dbReference type="PANTHER" id="PTHR14150">
    <property type="entry name" value="U3 SMALL NUCLEOLAR RNA-ASSOCIATED PROTEIN 14"/>
    <property type="match status" value="1"/>
</dbReference>
<evidence type="ECO:0000313" key="5">
    <source>
        <dbReference type="Proteomes" id="UP000729402"/>
    </source>
</evidence>
<evidence type="ECO:0000256" key="1">
    <source>
        <dbReference type="ARBA" id="ARBA00004604"/>
    </source>
</evidence>
<dbReference type="GO" id="GO:0032040">
    <property type="term" value="C:small-subunit processome"/>
    <property type="evidence" value="ECO:0007669"/>
    <property type="project" value="InterPro"/>
</dbReference>
<evidence type="ECO:0000313" key="4">
    <source>
        <dbReference type="EMBL" id="KAG8063631.1"/>
    </source>
</evidence>
<proteinExistence type="predicted"/>
<evidence type="ECO:0000256" key="3">
    <source>
        <dbReference type="ARBA" id="ARBA00023242"/>
    </source>
</evidence>
<comment type="caution">
    <text evidence="4">The sequence shown here is derived from an EMBL/GenBank/DDBJ whole genome shotgun (WGS) entry which is preliminary data.</text>
</comment>
<keyword evidence="2" id="KW-0597">Phosphoprotein</keyword>